<sequence length="304" mass="35250">MDLKYTSQYIAGISKDKIYIGNYEYPTYILSINKNLSHKKLEKIHFDVAKFPFQMITVTVQEPYFYLSDGVVPVLLRGDVKSWKVTKELLGVPHFTRIVPIDSTKAVFRSNNSKNLANVLGVYKSDSVTKIVYRRELLQTQSDGIFDTDGILLYSRETGKIIYLYYYRNEFLTADKNGYLLNRSHTIDTISTVKFKISKLDKGRQYLVSSPTLVVNANAAVYKNLLFVHSTVKGRYENEKLWEKSFIIDVYDLNTNTYRLSFPVYRTTSNELTNFRVDGGNLYVVMRNNLAVYKLNTILKKEFK</sequence>
<dbReference type="Proteomes" id="UP000655016">
    <property type="component" value="Unassembled WGS sequence"/>
</dbReference>
<evidence type="ECO:0000313" key="1">
    <source>
        <dbReference type="EMBL" id="GGF14317.1"/>
    </source>
</evidence>
<accession>A0ABQ1UBT1</accession>
<proteinExistence type="predicted"/>
<gene>
    <name evidence="1" type="ORF">GCM10011518_24510</name>
</gene>
<protein>
    <recommendedName>
        <fullName evidence="3">TolB-like 6-blade propeller-like</fullName>
    </recommendedName>
</protein>
<evidence type="ECO:0000313" key="2">
    <source>
        <dbReference type="Proteomes" id="UP000655016"/>
    </source>
</evidence>
<name>A0ABQ1UBT1_9FLAO</name>
<comment type="caution">
    <text evidence="1">The sequence shown here is derived from an EMBL/GenBank/DDBJ whole genome shotgun (WGS) entry which is preliminary data.</text>
</comment>
<evidence type="ECO:0008006" key="3">
    <source>
        <dbReference type="Google" id="ProtNLM"/>
    </source>
</evidence>
<organism evidence="1 2">
    <name type="scientific">Flavobacterium limi</name>
    <dbReference type="NCBI Taxonomy" id="2045105"/>
    <lineage>
        <taxon>Bacteria</taxon>
        <taxon>Pseudomonadati</taxon>
        <taxon>Bacteroidota</taxon>
        <taxon>Flavobacteriia</taxon>
        <taxon>Flavobacteriales</taxon>
        <taxon>Flavobacteriaceae</taxon>
        <taxon>Flavobacterium</taxon>
    </lineage>
</organism>
<keyword evidence="2" id="KW-1185">Reference proteome</keyword>
<reference evidence="2" key="1">
    <citation type="journal article" date="2019" name="Int. J. Syst. Evol. Microbiol.">
        <title>The Global Catalogue of Microorganisms (GCM) 10K type strain sequencing project: providing services to taxonomists for standard genome sequencing and annotation.</title>
        <authorList>
            <consortium name="The Broad Institute Genomics Platform"/>
            <consortium name="The Broad Institute Genome Sequencing Center for Infectious Disease"/>
            <person name="Wu L."/>
            <person name="Ma J."/>
        </authorList>
    </citation>
    <scope>NUCLEOTIDE SEQUENCE [LARGE SCALE GENOMIC DNA]</scope>
    <source>
        <strain evidence="2">CGMCC 1.16060</strain>
    </source>
</reference>
<dbReference type="EMBL" id="BMKP01000005">
    <property type="protein sequence ID" value="GGF14317.1"/>
    <property type="molecule type" value="Genomic_DNA"/>
</dbReference>